<keyword evidence="5" id="KW-1185">Reference proteome</keyword>
<feature type="compositionally biased region" description="Basic and acidic residues" evidence="2">
    <location>
        <begin position="381"/>
        <end position="404"/>
    </location>
</feature>
<feature type="region of interest" description="Disordered" evidence="2">
    <location>
        <begin position="449"/>
        <end position="519"/>
    </location>
</feature>
<feature type="region of interest" description="Disordered" evidence="2">
    <location>
        <begin position="78"/>
        <end position="201"/>
    </location>
</feature>
<evidence type="ECO:0000313" key="4">
    <source>
        <dbReference type="EMBL" id="EWM27956.1"/>
    </source>
</evidence>
<feature type="domain" description="DinB-like" evidence="3">
    <location>
        <begin position="899"/>
        <end position="1036"/>
    </location>
</feature>
<protein>
    <recommendedName>
        <fullName evidence="3">DinB-like domain-containing protein</fullName>
    </recommendedName>
</protein>
<feature type="compositionally biased region" description="Acidic residues" evidence="2">
    <location>
        <begin position="775"/>
        <end position="799"/>
    </location>
</feature>
<sequence length="1094" mass="118749">MASLEAIMPTTAKTPFGADKEELAKYRAGQALNHKAVAPILKDIQGRRTGLVIDNRISKDSEGFEDIDAFWEMASQGDESSLRGARRSDRRATNLSVGRYSRDSQGLALGLDSLPGEDGGRRSSASSLGAPLSEDVVSAKKNLRSSSLPAEAVAAARSRRRSSTLSYESSSPMAGSTPLSDGPGLTVSPEGMAEDDHTPAGLSAAARLSNIKAPSRRLDFLLSQKESLGGGAVVLGQREGKEGGGESEGESEAPTEEEFEGTEDAAAVAAVAGRRRSSASNGDGGGFVDDWGAGGADEYLDEGVGEEPVEEPVEEEVEEAREEKAELVGTKEKKKGKTVAREKKAAERKKKGGKSQASRPRAPESERDTEVSSYEDEGEDKEERRKTQERFRRLRLSEYNREMGGKSLLQEGSGEGGGEGPVGERRSTRRKVQPLQFWKNERVLYAVESTEGVDERRRREEGGKEGGREEAVDCMAMKEVLVANQTPVAPRRRKRKGGRGGGREAKRGKGEEGKEVQREAWGEMDPERVYKKHPNYTYVKDGQGKGRVWDERKALRTTRRVVMRVDQVVMRPLENEEEDGVALEAGHAFRVLQVARSREDRAAHEPSLAGYPGWVAGHMTLMPRKGKDPENVGPCSQVFHVLACEKNALELAVGELGEDAFKFNEEAATRFLLGPGDSFHLPPMNVYKLYNHSKRGPAKVFWTIVKPWSEEEEEGGAGGAEGGKKGSTGGKDTPVAAKRGRKSSVVTGAGKGGRKRPSMPVSAVKENDARSQASESEEEELEVSSGEESESEQGEEASESDSSGSDVSDRRDLPSQVLTRTFITTTMCTAKIKVEVNFGDFYEIGAKGPDIQKKLAAVLIGFIIIKCLKKVNRVRRKKSLIACMSLRNASLAVLRQKKSLLSALQPAQYTQPCLLVGGGSVGQHLRHSLDHFRKLFEGIAVPKAGTVSSSSSHSHGSIQYDVRDRGTEIEKDLDAARREVERLIADVKALSSERLKDPVQATFVLSAEGDAAALCSTVGRELGFCTHHAIHHHALIKAIASDLGIQANLPHDFGLAPSTAHHQKVHSAPKLAVRHEHRIYMREGLLAPRSITHS</sequence>
<evidence type="ECO:0000256" key="2">
    <source>
        <dbReference type="SAM" id="MobiDB-lite"/>
    </source>
</evidence>
<feature type="compositionally biased region" description="Low complexity" evidence="2">
    <location>
        <begin position="145"/>
        <end position="156"/>
    </location>
</feature>
<feature type="compositionally biased region" description="Basic and acidic residues" evidence="2">
    <location>
        <begin position="501"/>
        <end position="519"/>
    </location>
</feature>
<dbReference type="InterPro" id="IPR024775">
    <property type="entry name" value="DinB-like"/>
</dbReference>
<evidence type="ECO:0000256" key="1">
    <source>
        <dbReference type="SAM" id="Coils"/>
    </source>
</evidence>
<name>W7U5A5_9STRA</name>
<dbReference type="SUPFAM" id="SSF51182">
    <property type="entry name" value="RmlC-like cupins"/>
    <property type="match status" value="1"/>
</dbReference>
<proteinExistence type="predicted"/>
<dbReference type="Proteomes" id="UP000019335">
    <property type="component" value="Chromosome 5"/>
</dbReference>
<evidence type="ECO:0000313" key="5">
    <source>
        <dbReference type="Proteomes" id="UP000019335"/>
    </source>
</evidence>
<dbReference type="AlphaFoldDB" id="W7U5A5"/>
<feature type="coiled-coil region" evidence="1">
    <location>
        <begin position="966"/>
        <end position="993"/>
    </location>
</feature>
<comment type="caution">
    <text evidence="4">The sequence shown here is derived from an EMBL/GenBank/DDBJ whole genome shotgun (WGS) entry which is preliminary data.</text>
</comment>
<organism evidence="4 5">
    <name type="scientific">Nannochloropsis gaditana</name>
    <dbReference type="NCBI Taxonomy" id="72520"/>
    <lineage>
        <taxon>Eukaryota</taxon>
        <taxon>Sar</taxon>
        <taxon>Stramenopiles</taxon>
        <taxon>Ochrophyta</taxon>
        <taxon>Eustigmatophyceae</taxon>
        <taxon>Eustigmatales</taxon>
        <taxon>Monodopsidaceae</taxon>
        <taxon>Nannochloropsis</taxon>
    </lineage>
</organism>
<evidence type="ECO:0000259" key="3">
    <source>
        <dbReference type="Pfam" id="PF12867"/>
    </source>
</evidence>
<feature type="compositionally biased region" description="Gly residues" evidence="2">
    <location>
        <begin position="716"/>
        <end position="729"/>
    </location>
</feature>
<feature type="region of interest" description="Disordered" evidence="2">
    <location>
        <begin position="710"/>
        <end position="811"/>
    </location>
</feature>
<feature type="compositionally biased region" description="Acidic residues" evidence="2">
    <location>
        <begin position="298"/>
        <end position="320"/>
    </location>
</feature>
<dbReference type="PANTHER" id="PTHR39473">
    <property type="match status" value="1"/>
</dbReference>
<dbReference type="InterPro" id="IPR011051">
    <property type="entry name" value="RmlC_Cupin_sf"/>
</dbReference>
<feature type="compositionally biased region" description="Gly residues" evidence="2">
    <location>
        <begin position="282"/>
        <end position="295"/>
    </location>
</feature>
<feature type="compositionally biased region" description="Low complexity" evidence="2">
    <location>
        <begin position="122"/>
        <end position="133"/>
    </location>
</feature>
<feature type="compositionally biased region" description="Basic and acidic residues" evidence="2">
    <location>
        <begin position="321"/>
        <end position="331"/>
    </location>
</feature>
<keyword evidence="1" id="KW-0175">Coiled coil</keyword>
<reference evidence="4 5" key="1">
    <citation type="journal article" date="2014" name="Mol. Plant">
        <title>Chromosome Scale Genome Assembly and Transcriptome Profiling of Nannochloropsis gaditana in Nitrogen Depletion.</title>
        <authorList>
            <person name="Corteggiani Carpinelli E."/>
            <person name="Telatin A."/>
            <person name="Vitulo N."/>
            <person name="Forcato C."/>
            <person name="D'Angelo M."/>
            <person name="Schiavon R."/>
            <person name="Vezzi A."/>
            <person name="Giacometti G.M."/>
            <person name="Morosinotto T."/>
            <person name="Valle G."/>
        </authorList>
    </citation>
    <scope>NUCLEOTIDE SEQUENCE [LARGE SCALE GENOMIC DNA]</scope>
    <source>
        <strain evidence="4 5">B-31</strain>
    </source>
</reference>
<dbReference type="OrthoDB" id="5564877at2759"/>
<dbReference type="Gene3D" id="2.60.120.10">
    <property type="entry name" value="Jelly Rolls"/>
    <property type="match status" value="1"/>
</dbReference>
<dbReference type="InterPro" id="IPR014710">
    <property type="entry name" value="RmlC-like_jellyroll"/>
</dbReference>
<feature type="compositionally biased region" description="Low complexity" evidence="2">
    <location>
        <begin position="163"/>
        <end position="172"/>
    </location>
</feature>
<feature type="region of interest" description="Disordered" evidence="2">
    <location>
        <begin position="229"/>
        <end position="431"/>
    </location>
</feature>
<accession>W7U5A5</accession>
<feature type="compositionally biased region" description="Acidic residues" evidence="2">
    <location>
        <begin position="245"/>
        <end position="263"/>
    </location>
</feature>
<gene>
    <name evidence="4" type="ORF">Naga_100008g107</name>
</gene>
<feature type="compositionally biased region" description="Basic and acidic residues" evidence="2">
    <location>
        <begin position="361"/>
        <end position="370"/>
    </location>
</feature>
<dbReference type="EMBL" id="AZIL01000356">
    <property type="protein sequence ID" value="EWM27956.1"/>
    <property type="molecule type" value="Genomic_DNA"/>
</dbReference>
<dbReference type="PANTHER" id="PTHR39473:SF1">
    <property type="entry name" value="DINB-LIKE DOMAIN-CONTAINING PROTEIN"/>
    <property type="match status" value="1"/>
</dbReference>
<feature type="compositionally biased region" description="Basic and acidic residues" evidence="2">
    <location>
        <begin position="453"/>
        <end position="471"/>
    </location>
</feature>
<dbReference type="Pfam" id="PF12867">
    <property type="entry name" value="DinB_2"/>
    <property type="match status" value="1"/>
</dbReference>